<feature type="transmembrane region" description="Helical" evidence="1">
    <location>
        <begin position="73"/>
        <end position="94"/>
    </location>
</feature>
<evidence type="ECO:0008006" key="4">
    <source>
        <dbReference type="Google" id="ProtNLM"/>
    </source>
</evidence>
<name>A0A9J6GD71_HAELO</name>
<proteinExistence type="predicted"/>
<keyword evidence="1" id="KW-0812">Transmembrane</keyword>
<evidence type="ECO:0000313" key="3">
    <source>
        <dbReference type="Proteomes" id="UP000821853"/>
    </source>
</evidence>
<evidence type="ECO:0000256" key="1">
    <source>
        <dbReference type="SAM" id="Phobius"/>
    </source>
</evidence>
<keyword evidence="1" id="KW-1133">Transmembrane helix</keyword>
<dbReference type="VEuPathDB" id="VectorBase:HLOH_046260"/>
<keyword evidence="3" id="KW-1185">Reference proteome</keyword>
<accession>A0A9J6GD71</accession>
<reference evidence="2 3" key="1">
    <citation type="journal article" date="2020" name="Cell">
        <title>Large-Scale Comparative Analyses of Tick Genomes Elucidate Their Genetic Diversity and Vector Capacities.</title>
        <authorList>
            <consortium name="Tick Genome and Microbiome Consortium (TIGMIC)"/>
            <person name="Jia N."/>
            <person name="Wang J."/>
            <person name="Shi W."/>
            <person name="Du L."/>
            <person name="Sun Y."/>
            <person name="Zhan W."/>
            <person name="Jiang J.F."/>
            <person name="Wang Q."/>
            <person name="Zhang B."/>
            <person name="Ji P."/>
            <person name="Bell-Sakyi L."/>
            <person name="Cui X.M."/>
            <person name="Yuan T.T."/>
            <person name="Jiang B.G."/>
            <person name="Yang W.F."/>
            <person name="Lam T.T."/>
            <person name="Chang Q.C."/>
            <person name="Ding S.J."/>
            <person name="Wang X.J."/>
            <person name="Zhu J.G."/>
            <person name="Ruan X.D."/>
            <person name="Zhao L."/>
            <person name="Wei J.T."/>
            <person name="Ye R.Z."/>
            <person name="Que T.C."/>
            <person name="Du C.H."/>
            <person name="Zhou Y.H."/>
            <person name="Cheng J.X."/>
            <person name="Dai P.F."/>
            <person name="Guo W.B."/>
            <person name="Han X.H."/>
            <person name="Huang E.J."/>
            <person name="Li L.F."/>
            <person name="Wei W."/>
            <person name="Gao Y.C."/>
            <person name="Liu J.Z."/>
            <person name="Shao H.Z."/>
            <person name="Wang X."/>
            <person name="Wang C.C."/>
            <person name="Yang T.C."/>
            <person name="Huo Q.B."/>
            <person name="Li W."/>
            <person name="Chen H.Y."/>
            <person name="Chen S.E."/>
            <person name="Zhou L.G."/>
            <person name="Ni X.B."/>
            <person name="Tian J.H."/>
            <person name="Sheng Y."/>
            <person name="Liu T."/>
            <person name="Pan Y.S."/>
            <person name="Xia L.Y."/>
            <person name="Li J."/>
            <person name="Zhao F."/>
            <person name="Cao W.C."/>
        </authorList>
    </citation>
    <scope>NUCLEOTIDE SEQUENCE [LARGE SCALE GENOMIC DNA]</scope>
    <source>
        <strain evidence="2">HaeL-2018</strain>
    </source>
</reference>
<dbReference type="InterPro" id="IPR036259">
    <property type="entry name" value="MFS_trans_sf"/>
</dbReference>
<organism evidence="2 3">
    <name type="scientific">Haemaphysalis longicornis</name>
    <name type="common">Bush tick</name>
    <dbReference type="NCBI Taxonomy" id="44386"/>
    <lineage>
        <taxon>Eukaryota</taxon>
        <taxon>Metazoa</taxon>
        <taxon>Ecdysozoa</taxon>
        <taxon>Arthropoda</taxon>
        <taxon>Chelicerata</taxon>
        <taxon>Arachnida</taxon>
        <taxon>Acari</taxon>
        <taxon>Parasitiformes</taxon>
        <taxon>Ixodida</taxon>
        <taxon>Ixodoidea</taxon>
        <taxon>Ixodidae</taxon>
        <taxon>Haemaphysalinae</taxon>
        <taxon>Haemaphysalis</taxon>
    </lineage>
</organism>
<dbReference type="Proteomes" id="UP000821853">
    <property type="component" value="Unassembled WGS sequence"/>
</dbReference>
<sequence length="127" mass="13407">MVDYAMDKAVPQHHAQLLGTYCAVTDIGLGHCVIPMLADRSFVNRTLLVAATAACFSGLFFVLPEVYGFARFLGVYCLASALMSAMCSLSPVIIADYLGVERVPTTYGASGLVTGPLLLVTPSITGE</sequence>
<gene>
    <name evidence="2" type="ORF">HPB48_010380</name>
</gene>
<dbReference type="EMBL" id="JABSTR010000008">
    <property type="protein sequence ID" value="KAH9376406.1"/>
    <property type="molecule type" value="Genomic_DNA"/>
</dbReference>
<keyword evidence="1" id="KW-0472">Membrane</keyword>
<dbReference type="AlphaFoldDB" id="A0A9J6GD71"/>
<dbReference type="SUPFAM" id="SSF103473">
    <property type="entry name" value="MFS general substrate transporter"/>
    <property type="match status" value="1"/>
</dbReference>
<feature type="transmembrane region" description="Helical" evidence="1">
    <location>
        <begin position="46"/>
        <end position="67"/>
    </location>
</feature>
<protein>
    <recommendedName>
        <fullName evidence="4">Monocarboxylate transporter</fullName>
    </recommendedName>
</protein>
<comment type="caution">
    <text evidence="2">The sequence shown here is derived from an EMBL/GenBank/DDBJ whole genome shotgun (WGS) entry which is preliminary data.</text>
</comment>
<dbReference type="OrthoDB" id="6504847at2759"/>
<evidence type="ECO:0000313" key="2">
    <source>
        <dbReference type="EMBL" id="KAH9376406.1"/>
    </source>
</evidence>